<keyword evidence="1 4" id="KW-0808">Transferase</keyword>
<evidence type="ECO:0000259" key="3">
    <source>
        <dbReference type="PROSITE" id="PS51186"/>
    </source>
</evidence>
<dbReference type="EMBL" id="JALU01000005">
    <property type="protein sequence ID" value="EUC53342.1"/>
    <property type="molecule type" value="Genomic_DNA"/>
</dbReference>
<comment type="caution">
    <text evidence="4">The sequence shown here is derived from an EMBL/GenBank/DDBJ whole genome shotgun (WGS) entry which is preliminary data.</text>
</comment>
<name>X8IUJ5_9FIRM</name>
<proteinExistence type="predicted"/>
<dbReference type="PANTHER" id="PTHR43877">
    <property type="entry name" value="AMINOALKYLPHOSPHONATE N-ACETYLTRANSFERASE-RELATED-RELATED"/>
    <property type="match status" value="1"/>
</dbReference>
<organism evidence="4 5">
    <name type="scientific">Mogibacterium timidum ATCC 33093</name>
    <dbReference type="NCBI Taxonomy" id="1401079"/>
    <lineage>
        <taxon>Bacteria</taxon>
        <taxon>Bacillati</taxon>
        <taxon>Bacillota</taxon>
        <taxon>Clostridia</taxon>
        <taxon>Peptostreptococcales</taxon>
        <taxon>Anaerovoracaceae</taxon>
        <taxon>Mogibacterium</taxon>
    </lineage>
</organism>
<dbReference type="PROSITE" id="PS51186">
    <property type="entry name" value="GNAT"/>
    <property type="match status" value="1"/>
</dbReference>
<reference evidence="4 5" key="1">
    <citation type="submission" date="2014-01" db="EMBL/GenBank/DDBJ databases">
        <authorList>
            <person name="Durkin A.S."/>
            <person name="McCorrison J."/>
            <person name="Torralba M."/>
            <person name="Gillis M."/>
            <person name="Haft D.H."/>
            <person name="Methe B."/>
            <person name="Sutton G."/>
            <person name="Nelson K.E."/>
        </authorList>
    </citation>
    <scope>NUCLEOTIDE SEQUENCE [LARGE SCALE GENOMIC DNA]</scope>
    <source>
        <strain evidence="4 5">ATCC 33093</strain>
    </source>
</reference>
<sequence>MRGHIFMGNNSNIIIREVHRPDIPEIGRIMSDNYHDTYADILDRRYMASVNPDSCAARMDAYYLSPGNELLVACCSEQIMGFVAGTPSPDVLGAFWLEMLHVEAEYRDMGCGRKLLFAMGKRAAQTGYSQMVIDVFAGNSKAEEIYRHYGARFIEGYYQDVEGFGVLSSLFSWDDLSVFDR</sequence>
<dbReference type="GO" id="GO:0016747">
    <property type="term" value="F:acyltransferase activity, transferring groups other than amino-acyl groups"/>
    <property type="evidence" value="ECO:0007669"/>
    <property type="project" value="InterPro"/>
</dbReference>
<gene>
    <name evidence="4" type="ORF">HMPREF0581_0712</name>
</gene>
<evidence type="ECO:0000256" key="1">
    <source>
        <dbReference type="ARBA" id="ARBA00022679"/>
    </source>
</evidence>
<dbReference type="Proteomes" id="UP000022645">
    <property type="component" value="Unassembled WGS sequence"/>
</dbReference>
<dbReference type="InterPro" id="IPR016181">
    <property type="entry name" value="Acyl_CoA_acyltransferase"/>
</dbReference>
<dbReference type="Pfam" id="PF00583">
    <property type="entry name" value="Acetyltransf_1"/>
    <property type="match status" value="1"/>
</dbReference>
<protein>
    <submittedName>
        <fullName evidence="4">Acetyltransferase (GNAT) domain protein</fullName>
    </submittedName>
</protein>
<dbReference type="Gene3D" id="3.40.630.30">
    <property type="match status" value="1"/>
</dbReference>
<evidence type="ECO:0000313" key="5">
    <source>
        <dbReference type="Proteomes" id="UP000022645"/>
    </source>
</evidence>
<evidence type="ECO:0000313" key="4">
    <source>
        <dbReference type="EMBL" id="EUC53342.1"/>
    </source>
</evidence>
<dbReference type="InterPro" id="IPR000182">
    <property type="entry name" value="GNAT_dom"/>
</dbReference>
<dbReference type="SUPFAM" id="SSF55729">
    <property type="entry name" value="Acyl-CoA N-acyltransferases (Nat)"/>
    <property type="match status" value="1"/>
</dbReference>
<keyword evidence="2" id="KW-0012">Acyltransferase</keyword>
<dbReference type="InterPro" id="IPR050832">
    <property type="entry name" value="Bact_Acetyltransf"/>
</dbReference>
<feature type="domain" description="N-acetyltransferase" evidence="3">
    <location>
        <begin position="13"/>
        <end position="174"/>
    </location>
</feature>
<dbReference type="AlphaFoldDB" id="X8IUJ5"/>
<dbReference type="CDD" id="cd04301">
    <property type="entry name" value="NAT_SF"/>
    <property type="match status" value="1"/>
</dbReference>
<evidence type="ECO:0000256" key="2">
    <source>
        <dbReference type="ARBA" id="ARBA00023315"/>
    </source>
</evidence>
<accession>X8IUJ5</accession>